<feature type="transmembrane region" description="Helical" evidence="1">
    <location>
        <begin position="342"/>
        <end position="361"/>
    </location>
</feature>
<protein>
    <recommendedName>
        <fullName evidence="4">YfhO family protein</fullName>
    </recommendedName>
</protein>
<sequence>MYLLQHNFYSPKPIFDGSSNGRYLGNLSEMLIMHSSVFAAVIYASTITLFIWCIWELFNKGTIQLVLALSFFVISQLGYIQHIYVWFAGFINYFPPISLLLLFIVLFKKYIETQKRLPILIYLFIPLIGGLFIEHMTLYQVLIGIIATLLILFMNNKLSLAPTIAYTIGGLISSFIMFSNESYHHASDHYKKVSFSFEKFVDNFTNITHFWIITFNWIIIAIICLSIIVIAASKVKNKITKYTLMTLSFLFAAYYVSINIYIQLNYHINIYFYKITKLNHDFAKIDSWIGVAFVIFLILATFIIFNSFKHIDAYFYLFSFIALAVPFFFILAPMFVREYFSSFIFLFILAIKYLTEAISLAKPNVIKCLTVLFSIFIIVTYSLVMFMMTTNYQVNTKRVQSESFIYKSKLLKKHVPYPEYVFLNDMPIMQSSSYWKNKMTFKTEDYFFNNYYK</sequence>
<keyword evidence="3" id="KW-1185">Reference proteome</keyword>
<dbReference type="EMBL" id="VDFO01000010">
    <property type="protein sequence ID" value="MQS96959.1"/>
    <property type="molecule type" value="Genomic_DNA"/>
</dbReference>
<feature type="transmembrane region" description="Helical" evidence="1">
    <location>
        <begin position="163"/>
        <end position="180"/>
    </location>
</feature>
<feature type="transmembrane region" description="Helical" evidence="1">
    <location>
        <begin position="62"/>
        <end position="80"/>
    </location>
</feature>
<feature type="transmembrane region" description="Helical" evidence="1">
    <location>
        <begin position="117"/>
        <end position="133"/>
    </location>
</feature>
<feature type="transmembrane region" description="Helical" evidence="1">
    <location>
        <begin position="368"/>
        <end position="388"/>
    </location>
</feature>
<accession>A0A5P0ZVA2</accession>
<proteinExistence type="predicted"/>
<keyword evidence="1" id="KW-1133">Transmembrane helix</keyword>
<name>A0A5P0ZVA2_9LACO</name>
<dbReference type="AlphaFoldDB" id="A0A5P0ZVA2"/>
<organism evidence="2 3">
    <name type="scientific">Companilactobacillus halodurans</name>
    <dbReference type="NCBI Taxonomy" id="2584183"/>
    <lineage>
        <taxon>Bacteria</taxon>
        <taxon>Bacillati</taxon>
        <taxon>Bacillota</taxon>
        <taxon>Bacilli</taxon>
        <taxon>Lactobacillales</taxon>
        <taxon>Lactobacillaceae</taxon>
        <taxon>Companilactobacillus</taxon>
    </lineage>
</organism>
<feature type="transmembrane region" description="Helical" evidence="1">
    <location>
        <begin position="244"/>
        <end position="268"/>
    </location>
</feature>
<evidence type="ECO:0000256" key="1">
    <source>
        <dbReference type="SAM" id="Phobius"/>
    </source>
</evidence>
<feature type="transmembrane region" description="Helical" evidence="1">
    <location>
        <begin position="86"/>
        <end position="105"/>
    </location>
</feature>
<keyword evidence="1" id="KW-0812">Transmembrane</keyword>
<evidence type="ECO:0000313" key="2">
    <source>
        <dbReference type="EMBL" id="MQS96959.1"/>
    </source>
</evidence>
<comment type="caution">
    <text evidence="2">The sequence shown here is derived from an EMBL/GenBank/DDBJ whole genome shotgun (WGS) entry which is preliminary data.</text>
</comment>
<gene>
    <name evidence="2" type="ORF">FHL05_03525</name>
</gene>
<dbReference type="Proteomes" id="UP000371423">
    <property type="component" value="Unassembled WGS sequence"/>
</dbReference>
<feature type="transmembrane region" description="Helical" evidence="1">
    <location>
        <begin position="210"/>
        <end position="232"/>
    </location>
</feature>
<keyword evidence="1" id="KW-0472">Membrane</keyword>
<evidence type="ECO:0008006" key="4">
    <source>
        <dbReference type="Google" id="ProtNLM"/>
    </source>
</evidence>
<dbReference type="OrthoDB" id="1821221at2"/>
<evidence type="ECO:0000313" key="3">
    <source>
        <dbReference type="Proteomes" id="UP000371423"/>
    </source>
</evidence>
<reference evidence="2 3" key="1">
    <citation type="journal article" date="2019" name="Syst. Appl. Microbiol.">
        <title>Polyphasic characterization of two novel Lactobacillus spp. isolated from blown salami packages: Description of Lactobacillus halodurans sp. nov. and Lactobacillus salsicarnum sp. nov.</title>
        <authorList>
            <person name="Schuster J.A."/>
            <person name="Klingl A."/>
            <person name="Vogel R.F."/>
            <person name="Ehrmann M.A."/>
        </authorList>
    </citation>
    <scope>NUCLEOTIDE SEQUENCE [LARGE SCALE GENOMIC DNA]</scope>
    <source>
        <strain evidence="2 3">TMW 1.1920</strain>
    </source>
</reference>
<feature type="transmembrane region" description="Helical" evidence="1">
    <location>
        <begin position="139"/>
        <end position="156"/>
    </location>
</feature>
<dbReference type="RefSeq" id="WP_153522020.1">
    <property type="nucleotide sequence ID" value="NZ_VDFO01000010.1"/>
</dbReference>
<feature type="transmembrane region" description="Helical" evidence="1">
    <location>
        <begin position="31"/>
        <end position="55"/>
    </location>
</feature>
<feature type="transmembrane region" description="Helical" evidence="1">
    <location>
        <begin position="288"/>
        <end position="308"/>
    </location>
</feature>
<feature type="transmembrane region" description="Helical" evidence="1">
    <location>
        <begin position="315"/>
        <end position="336"/>
    </location>
</feature>